<dbReference type="CDD" id="cd16935">
    <property type="entry name" value="HATPase_AgrC-ComD-like"/>
    <property type="match status" value="1"/>
</dbReference>
<feature type="domain" description="Sensor histidine kinase NatK-like C-terminal" evidence="2">
    <location>
        <begin position="368"/>
        <end position="463"/>
    </location>
</feature>
<dbReference type="SUPFAM" id="SSF55874">
    <property type="entry name" value="ATPase domain of HSP90 chaperone/DNA topoisomerase II/histidine kinase"/>
    <property type="match status" value="1"/>
</dbReference>
<sequence length="467" mass="53180">MIKVLLSAFGYLGIIAKVAVFLYLFYLFIPLDLFAKSVNNNFDSRKRATPVKKEDFLSMAIIVMLVQLILWQIPATTFPISVLGIIGVAVPFSLIRFKDHITETIYVISLWWCLRSVSFFIINTLTNWYSDYLMKDILTASNVEEYVEVRTGIIQISVEIMYVCIIVLAIIPIKKIVKRYETIDWNDLAYLLVPNILGILITWIMISIIIIVVDGTPFILMDQKPELLFILPILALLIYLGTVVALLRFVKSQEAKRTQQLYFTEHLEKEAFENRLQETTRVNEQVRSVKHEIVNHFANIKALVDDGQYEALAEYITNLDVDISKIDSISFTGNAIIDVILNDKMAKANKQDITINMSVGFNDAWGIQAYDIGIIISNLLDNAIKAVQDYDGADKIITFSILSKSPVIIICCENPYSDENKNQTETQLWHGLGLKNIESIANRYNGTMRVEGKNGRFMNTVMLKAQF</sequence>
<gene>
    <name evidence="3" type="ORF">SAMN02745725_03117</name>
</gene>
<feature type="transmembrane region" description="Helical" evidence="1">
    <location>
        <begin position="192"/>
        <end position="213"/>
    </location>
</feature>
<evidence type="ECO:0000259" key="2">
    <source>
        <dbReference type="Pfam" id="PF14501"/>
    </source>
</evidence>
<reference evidence="3 4" key="1">
    <citation type="submission" date="2016-11" db="EMBL/GenBank/DDBJ databases">
        <authorList>
            <person name="Jaros S."/>
            <person name="Januszkiewicz K."/>
            <person name="Wedrychowicz H."/>
        </authorList>
    </citation>
    <scope>NUCLEOTIDE SEQUENCE [LARGE SCALE GENOMIC DNA]</scope>
    <source>
        <strain evidence="3 4">DSM 14809</strain>
    </source>
</reference>
<dbReference type="GO" id="GO:0042802">
    <property type="term" value="F:identical protein binding"/>
    <property type="evidence" value="ECO:0007669"/>
    <property type="project" value="TreeGrafter"/>
</dbReference>
<evidence type="ECO:0000256" key="1">
    <source>
        <dbReference type="SAM" id="Phobius"/>
    </source>
</evidence>
<dbReference type="PANTHER" id="PTHR40448:SF1">
    <property type="entry name" value="TWO-COMPONENT SENSOR HISTIDINE KINASE"/>
    <property type="match status" value="1"/>
</dbReference>
<feature type="transmembrane region" description="Helical" evidence="1">
    <location>
        <begin position="12"/>
        <end position="35"/>
    </location>
</feature>
<name>A0A1M6LJ72_PSEXY</name>
<accession>A0A1M6LJ72</accession>
<keyword evidence="1" id="KW-0472">Membrane</keyword>
<feature type="transmembrane region" description="Helical" evidence="1">
    <location>
        <begin position="104"/>
        <end position="129"/>
    </location>
</feature>
<dbReference type="EMBL" id="FQYQ01000045">
    <property type="protein sequence ID" value="SHJ71212.1"/>
    <property type="molecule type" value="Genomic_DNA"/>
</dbReference>
<feature type="transmembrane region" description="Helical" evidence="1">
    <location>
        <begin position="149"/>
        <end position="171"/>
    </location>
</feature>
<feature type="transmembrane region" description="Helical" evidence="1">
    <location>
        <begin position="228"/>
        <end position="250"/>
    </location>
</feature>
<proteinExistence type="predicted"/>
<dbReference type="Pfam" id="PF14501">
    <property type="entry name" value="HATPase_c_5"/>
    <property type="match status" value="1"/>
</dbReference>
<evidence type="ECO:0000313" key="4">
    <source>
        <dbReference type="Proteomes" id="UP000184185"/>
    </source>
</evidence>
<dbReference type="InterPro" id="IPR036890">
    <property type="entry name" value="HATPase_C_sf"/>
</dbReference>
<keyword evidence="1" id="KW-1133">Transmembrane helix</keyword>
<keyword evidence="1" id="KW-0812">Transmembrane</keyword>
<protein>
    <submittedName>
        <fullName evidence="3">GHKL domain-containing protein</fullName>
    </submittedName>
</protein>
<dbReference type="OrthoDB" id="9778566at2"/>
<dbReference type="RefSeq" id="WP_072919677.1">
    <property type="nucleotide sequence ID" value="NZ_FQYQ01000045.1"/>
</dbReference>
<dbReference type="Gene3D" id="3.30.565.10">
    <property type="entry name" value="Histidine kinase-like ATPase, C-terminal domain"/>
    <property type="match status" value="1"/>
</dbReference>
<dbReference type="Proteomes" id="UP000184185">
    <property type="component" value="Unassembled WGS sequence"/>
</dbReference>
<dbReference type="AlphaFoldDB" id="A0A1M6LJ72"/>
<evidence type="ECO:0000313" key="3">
    <source>
        <dbReference type="EMBL" id="SHJ71212.1"/>
    </source>
</evidence>
<dbReference type="InterPro" id="IPR032834">
    <property type="entry name" value="NatK-like_C"/>
</dbReference>
<feature type="transmembrane region" description="Helical" evidence="1">
    <location>
        <begin position="79"/>
        <end position="97"/>
    </location>
</feature>
<dbReference type="PANTHER" id="PTHR40448">
    <property type="entry name" value="TWO-COMPONENT SENSOR HISTIDINE KINASE"/>
    <property type="match status" value="1"/>
</dbReference>
<organism evidence="3 4">
    <name type="scientific">Pseudobutyrivibrio xylanivorans DSM 14809</name>
    <dbReference type="NCBI Taxonomy" id="1123012"/>
    <lineage>
        <taxon>Bacteria</taxon>
        <taxon>Bacillati</taxon>
        <taxon>Bacillota</taxon>
        <taxon>Clostridia</taxon>
        <taxon>Lachnospirales</taxon>
        <taxon>Lachnospiraceae</taxon>
        <taxon>Pseudobutyrivibrio</taxon>
    </lineage>
</organism>
<keyword evidence="4" id="KW-1185">Reference proteome</keyword>